<dbReference type="GO" id="GO:0003676">
    <property type="term" value="F:nucleic acid binding"/>
    <property type="evidence" value="ECO:0007669"/>
    <property type="project" value="InterPro"/>
</dbReference>
<evidence type="ECO:0000313" key="4">
    <source>
        <dbReference type="EMBL" id="CAG8776166.1"/>
    </source>
</evidence>
<evidence type="ECO:0000313" key="5">
    <source>
        <dbReference type="Proteomes" id="UP000789405"/>
    </source>
</evidence>
<comment type="caution">
    <text evidence="4">The sequence shown here is derived from an EMBL/GenBank/DDBJ whole genome shotgun (WGS) entry which is preliminary data.</text>
</comment>
<dbReference type="Proteomes" id="UP000789405">
    <property type="component" value="Unassembled WGS sequence"/>
</dbReference>
<feature type="non-terminal residue" evidence="4">
    <location>
        <position position="513"/>
    </location>
</feature>
<keyword evidence="1" id="KW-0862">Zinc</keyword>
<name>A0A9N9JDB1_9GLOM</name>
<sequence length="513" mass="58648">ERIKAVLAESCELIASVAFVDKDFLNENNKYLSGKRMKMEGVDLLVSLVENVMKIVVEVAKNLKSKQVKPHRYKSRLCYVCRCKGHLAHDCPDQMKYRDLKCSVEVPKNGNVGINKMNELEKRKNYTYLNSEIEDIRLMRFEGNNNYVKSIQRRGGSAKIHKPRAKRKVNVSSSGQYNSKIKRTKINNKHEGSNEKKTSNHHKEAANDRYIRNLKRIEHECLCERRDLGLCNRNRIGGAVMNQCSQNSANVDDADGAVDVEHCCQDEVTVMLDAPLDVVMKIDEMMLGLLKTLGETSSDEKNTEEKFDDNDAAFEEWLEKELDKRRVMVSGTNEDVNNADKGVVTKCIINSDEKEIDESDDVNETSNEDESKEDLEAKIGVEKDIMTTSSNGEIDDKRRVVSRMNVDETGRTNIDRTCSFKWEDKKCCCTIRSGYNETTFVISEDFAIDEDINDDYVINKGGMMKNDDRRENELMDIRCVKGEAADGRTNELENYLESEIKNEKDKQNAFAHC</sequence>
<feature type="compositionally biased region" description="Basic and acidic residues" evidence="2">
    <location>
        <begin position="188"/>
        <end position="205"/>
    </location>
</feature>
<feature type="domain" description="CCHC-type" evidence="3">
    <location>
        <begin position="78"/>
        <end position="93"/>
    </location>
</feature>
<dbReference type="InterPro" id="IPR036875">
    <property type="entry name" value="Znf_CCHC_sf"/>
</dbReference>
<dbReference type="InterPro" id="IPR001878">
    <property type="entry name" value="Znf_CCHC"/>
</dbReference>
<accession>A0A9N9JDB1</accession>
<feature type="region of interest" description="Disordered" evidence="2">
    <location>
        <begin position="152"/>
        <end position="205"/>
    </location>
</feature>
<organism evidence="4 5">
    <name type="scientific">Dentiscutata erythropus</name>
    <dbReference type="NCBI Taxonomy" id="1348616"/>
    <lineage>
        <taxon>Eukaryota</taxon>
        <taxon>Fungi</taxon>
        <taxon>Fungi incertae sedis</taxon>
        <taxon>Mucoromycota</taxon>
        <taxon>Glomeromycotina</taxon>
        <taxon>Glomeromycetes</taxon>
        <taxon>Diversisporales</taxon>
        <taxon>Gigasporaceae</taxon>
        <taxon>Dentiscutata</taxon>
    </lineage>
</organism>
<evidence type="ECO:0000256" key="1">
    <source>
        <dbReference type="PROSITE-ProRule" id="PRU00047"/>
    </source>
</evidence>
<dbReference type="SUPFAM" id="SSF57756">
    <property type="entry name" value="Retrovirus zinc finger-like domains"/>
    <property type="match status" value="1"/>
</dbReference>
<keyword evidence="5" id="KW-1185">Reference proteome</keyword>
<reference evidence="4" key="1">
    <citation type="submission" date="2021-06" db="EMBL/GenBank/DDBJ databases">
        <authorList>
            <person name="Kallberg Y."/>
            <person name="Tangrot J."/>
            <person name="Rosling A."/>
        </authorList>
    </citation>
    <scope>NUCLEOTIDE SEQUENCE</scope>
    <source>
        <strain evidence="4">MA453B</strain>
    </source>
</reference>
<feature type="region of interest" description="Disordered" evidence="2">
    <location>
        <begin position="354"/>
        <end position="373"/>
    </location>
</feature>
<dbReference type="AlphaFoldDB" id="A0A9N9JDB1"/>
<keyword evidence="1" id="KW-0479">Metal-binding</keyword>
<gene>
    <name evidence="4" type="ORF">DERYTH_LOCUS19177</name>
</gene>
<dbReference type="GO" id="GO:0008270">
    <property type="term" value="F:zinc ion binding"/>
    <property type="evidence" value="ECO:0007669"/>
    <property type="project" value="UniProtKB-KW"/>
</dbReference>
<protein>
    <submittedName>
        <fullName evidence="4">22527_t:CDS:1</fullName>
    </submittedName>
</protein>
<feature type="compositionally biased region" description="Basic residues" evidence="2">
    <location>
        <begin position="159"/>
        <end position="169"/>
    </location>
</feature>
<feature type="compositionally biased region" description="Polar residues" evidence="2">
    <location>
        <begin position="170"/>
        <end position="179"/>
    </location>
</feature>
<dbReference type="PROSITE" id="PS50158">
    <property type="entry name" value="ZF_CCHC"/>
    <property type="match status" value="1"/>
</dbReference>
<proteinExistence type="predicted"/>
<dbReference type="EMBL" id="CAJVPY010020578">
    <property type="protein sequence ID" value="CAG8776166.1"/>
    <property type="molecule type" value="Genomic_DNA"/>
</dbReference>
<evidence type="ECO:0000256" key="2">
    <source>
        <dbReference type="SAM" id="MobiDB-lite"/>
    </source>
</evidence>
<keyword evidence="1" id="KW-0863">Zinc-finger</keyword>
<dbReference type="OrthoDB" id="2430780at2759"/>
<evidence type="ECO:0000259" key="3">
    <source>
        <dbReference type="PROSITE" id="PS50158"/>
    </source>
</evidence>